<proteinExistence type="predicted"/>
<evidence type="ECO:0000313" key="1">
    <source>
        <dbReference type="EMBL" id="OGK48166.1"/>
    </source>
</evidence>
<organism evidence="1 2">
    <name type="scientific">Candidatus Roizmanbacteria bacterium RIFCSPLOWO2_01_FULL_38_12</name>
    <dbReference type="NCBI Taxonomy" id="1802061"/>
    <lineage>
        <taxon>Bacteria</taxon>
        <taxon>Candidatus Roizmaniibacteriota</taxon>
    </lineage>
</organism>
<evidence type="ECO:0000313" key="2">
    <source>
        <dbReference type="Proteomes" id="UP000177141"/>
    </source>
</evidence>
<name>A0A1F7IXP2_9BACT</name>
<dbReference type="STRING" id="1802061.A3A93_00545"/>
<comment type="caution">
    <text evidence="1">The sequence shown here is derived from an EMBL/GenBank/DDBJ whole genome shotgun (WGS) entry which is preliminary data.</text>
</comment>
<gene>
    <name evidence="1" type="ORF">A3A93_00545</name>
</gene>
<protein>
    <submittedName>
        <fullName evidence="1">Uncharacterized protein</fullName>
    </submittedName>
</protein>
<reference evidence="1 2" key="1">
    <citation type="journal article" date="2016" name="Nat. Commun.">
        <title>Thousands of microbial genomes shed light on interconnected biogeochemical processes in an aquifer system.</title>
        <authorList>
            <person name="Anantharaman K."/>
            <person name="Brown C.T."/>
            <person name="Hug L.A."/>
            <person name="Sharon I."/>
            <person name="Castelle C.J."/>
            <person name="Probst A.J."/>
            <person name="Thomas B.C."/>
            <person name="Singh A."/>
            <person name="Wilkins M.J."/>
            <person name="Karaoz U."/>
            <person name="Brodie E.L."/>
            <person name="Williams K.H."/>
            <person name="Hubbard S.S."/>
            <person name="Banfield J.F."/>
        </authorList>
    </citation>
    <scope>NUCLEOTIDE SEQUENCE [LARGE SCALE GENOMIC DNA]</scope>
</reference>
<dbReference type="Proteomes" id="UP000177141">
    <property type="component" value="Unassembled WGS sequence"/>
</dbReference>
<dbReference type="EMBL" id="MGAL01000022">
    <property type="protein sequence ID" value="OGK48166.1"/>
    <property type="molecule type" value="Genomic_DNA"/>
</dbReference>
<accession>A0A1F7IXP2</accession>
<sequence>MEPSDLSNVINIFYETFKSVGEKLSRETAKKYAKDNKFINIRLLTNPHLNSFVWYKKMGFIESGWIEVFKAV</sequence>
<dbReference type="AlphaFoldDB" id="A0A1F7IXP2"/>